<dbReference type="GO" id="GO:0005576">
    <property type="term" value="C:extracellular region"/>
    <property type="evidence" value="ECO:0007669"/>
    <property type="project" value="UniProtKB-SubCell"/>
</dbReference>
<dbReference type="WBParaSite" id="EEL_0000292901-mRNA-1">
    <property type="protein sequence ID" value="EEL_0000292901-mRNA-1"/>
    <property type="gene ID" value="EEL_0000292901"/>
</dbReference>
<accession>A0A0R3RN69</accession>
<proteinExistence type="inferred from homology"/>
<evidence type="ECO:0000256" key="3">
    <source>
        <dbReference type="ARBA" id="ARBA00022525"/>
    </source>
</evidence>
<keyword evidence="5" id="KW-1185">Reference proteome</keyword>
<evidence type="ECO:0000256" key="4">
    <source>
        <dbReference type="ARBA" id="ARBA00023157"/>
    </source>
</evidence>
<name>A0A0R3RN69_9BILA</name>
<protein>
    <submittedName>
        <fullName evidence="6">ZP domain-containing protein</fullName>
    </submittedName>
</protein>
<reference evidence="6" key="1">
    <citation type="submission" date="2017-02" db="UniProtKB">
        <authorList>
            <consortium name="WormBaseParasite"/>
        </authorList>
    </citation>
    <scope>IDENTIFICATION</scope>
</reference>
<evidence type="ECO:0000256" key="1">
    <source>
        <dbReference type="ARBA" id="ARBA00004613"/>
    </source>
</evidence>
<dbReference type="Proteomes" id="UP000050640">
    <property type="component" value="Unplaced"/>
</dbReference>
<organism evidence="5 6">
    <name type="scientific">Elaeophora elaphi</name>
    <dbReference type="NCBI Taxonomy" id="1147741"/>
    <lineage>
        <taxon>Eukaryota</taxon>
        <taxon>Metazoa</taxon>
        <taxon>Ecdysozoa</taxon>
        <taxon>Nematoda</taxon>
        <taxon>Chromadorea</taxon>
        <taxon>Rhabditida</taxon>
        <taxon>Spirurina</taxon>
        <taxon>Spiruromorpha</taxon>
        <taxon>Filarioidea</taxon>
        <taxon>Onchocercidae</taxon>
        <taxon>Elaeophora</taxon>
    </lineage>
</organism>
<dbReference type="AlphaFoldDB" id="A0A0R3RN69"/>
<keyword evidence="4" id="KW-1015">Disulfide bond</keyword>
<comment type="subcellular location">
    <subcellularLocation>
        <location evidence="1">Secreted</location>
    </subcellularLocation>
</comment>
<keyword evidence="3" id="KW-0964">Secreted</keyword>
<dbReference type="Pfam" id="PF14704">
    <property type="entry name" value="DERM"/>
    <property type="match status" value="1"/>
</dbReference>
<sequence>MKSKETIWQTIACISLLFETVRPYVSTTFQCPEGFYLSTFNTAFVGKERYYKFACSAFDDIHMWMNETCRISDSSSSQLDDIYLSCGSDQYTAGVRIVEDSSETFSAWQLLCCSGKSIKIRAEDCIDTKFLNDHHRSSTFFTGAQIIRKWQAVLDDKLVSFSFFKLCCTTELTRNACTILDIGGKNKIDDSIPSRVRRQIPWQWTHNRFDSVRVDPMFEKQDRLEDVRSRFFNSINHIQTFPGGNEQKTVRSSRVS</sequence>
<evidence type="ECO:0000313" key="6">
    <source>
        <dbReference type="WBParaSite" id="EEL_0000292901-mRNA-1"/>
    </source>
</evidence>
<evidence type="ECO:0000256" key="2">
    <source>
        <dbReference type="ARBA" id="ARBA00008712"/>
    </source>
</evidence>
<dbReference type="InterPro" id="IPR026645">
    <property type="entry name" value="Dermatopontin"/>
</dbReference>
<comment type="similarity">
    <text evidence="2">Belongs to the dermatopontin family.</text>
</comment>
<evidence type="ECO:0000313" key="5">
    <source>
        <dbReference type="Proteomes" id="UP000050640"/>
    </source>
</evidence>